<gene>
    <name evidence="1" type="ORF">KCG35_25835</name>
</gene>
<reference evidence="1 2" key="1">
    <citation type="submission" date="2021-04" db="EMBL/GenBank/DDBJ databases">
        <authorList>
            <person name="Pira H."/>
            <person name="Risdian C."/>
            <person name="Wink J."/>
        </authorList>
    </citation>
    <scope>NUCLEOTIDE SEQUENCE [LARGE SCALE GENOMIC DNA]</scope>
    <source>
        <strain evidence="1 2">WH53</strain>
    </source>
</reference>
<comment type="caution">
    <text evidence="1">The sequence shown here is derived from an EMBL/GenBank/DDBJ whole genome shotgun (WGS) entry which is preliminary data.</text>
</comment>
<proteinExistence type="predicted"/>
<dbReference type="EMBL" id="JAGSOY010000309">
    <property type="protein sequence ID" value="MBU2714476.1"/>
    <property type="molecule type" value="Genomic_DNA"/>
</dbReference>
<dbReference type="Proteomes" id="UP000690515">
    <property type="component" value="Unassembled WGS sequence"/>
</dbReference>
<dbReference type="RefSeq" id="WP_215822766.1">
    <property type="nucleotide sequence ID" value="NZ_JAGSOY010000309.1"/>
</dbReference>
<evidence type="ECO:0000313" key="1">
    <source>
        <dbReference type="EMBL" id="MBU2714476.1"/>
    </source>
</evidence>
<evidence type="ECO:0000313" key="2">
    <source>
        <dbReference type="Proteomes" id="UP000690515"/>
    </source>
</evidence>
<protein>
    <submittedName>
        <fullName evidence="1">Uncharacterized protein</fullName>
    </submittedName>
</protein>
<keyword evidence="2" id="KW-1185">Reference proteome</keyword>
<name>A0ABS5ZK74_9GAMM</name>
<organism evidence="1 2">
    <name type="scientific">Zooshikella harenae</name>
    <dbReference type="NCBI Taxonomy" id="2827238"/>
    <lineage>
        <taxon>Bacteria</taxon>
        <taxon>Pseudomonadati</taxon>
        <taxon>Pseudomonadota</taxon>
        <taxon>Gammaproteobacteria</taxon>
        <taxon>Oceanospirillales</taxon>
        <taxon>Zooshikellaceae</taxon>
        <taxon>Zooshikella</taxon>
    </lineage>
</organism>
<accession>A0ABS5ZK74</accession>
<sequence length="145" mass="17201">MRVKRENWESGDSVYVTDSFGEQLALIDFDKDQKLQSLCIYESDELGRDIGWVSLNQFGKPEKFFEQTYKADSYEPTCIIEYDGEHNFLRKTELVLDEEERVIKELHFNKENQKVSEGVYIYIDEEFSHMKYVDNEGNEIPEALY</sequence>